<name>A0AAW1VVS2_RUBAR</name>
<keyword evidence="2" id="KW-1185">Reference proteome</keyword>
<proteinExistence type="predicted"/>
<dbReference type="Proteomes" id="UP001457282">
    <property type="component" value="Unassembled WGS sequence"/>
</dbReference>
<sequence length="71" mass="7901">MAHGEGGCDFGQSERRLVDEQEQIGVSEARARLLRSEQIFQRRQRFLIELIESPAWLGARGGDGNDDAAAE</sequence>
<protein>
    <submittedName>
        <fullName evidence="1">Uncharacterized protein</fullName>
    </submittedName>
</protein>
<reference evidence="1 2" key="1">
    <citation type="journal article" date="2023" name="G3 (Bethesda)">
        <title>A chromosome-length genome assembly and annotation of blackberry (Rubus argutus, cv. 'Hillquist').</title>
        <authorList>
            <person name="Bruna T."/>
            <person name="Aryal R."/>
            <person name="Dudchenko O."/>
            <person name="Sargent D.J."/>
            <person name="Mead D."/>
            <person name="Buti M."/>
            <person name="Cavallini A."/>
            <person name="Hytonen T."/>
            <person name="Andres J."/>
            <person name="Pham M."/>
            <person name="Weisz D."/>
            <person name="Mascagni F."/>
            <person name="Usai G."/>
            <person name="Natali L."/>
            <person name="Bassil N."/>
            <person name="Fernandez G.E."/>
            <person name="Lomsadze A."/>
            <person name="Armour M."/>
            <person name="Olukolu B."/>
            <person name="Poorten T."/>
            <person name="Britton C."/>
            <person name="Davik J."/>
            <person name="Ashrafi H."/>
            <person name="Aiden E.L."/>
            <person name="Borodovsky M."/>
            <person name="Worthington M."/>
        </authorList>
    </citation>
    <scope>NUCLEOTIDE SEQUENCE [LARGE SCALE GENOMIC DNA]</scope>
    <source>
        <strain evidence="1">PI 553951</strain>
    </source>
</reference>
<comment type="caution">
    <text evidence="1">The sequence shown here is derived from an EMBL/GenBank/DDBJ whole genome shotgun (WGS) entry which is preliminary data.</text>
</comment>
<dbReference type="AlphaFoldDB" id="A0AAW1VVS2"/>
<evidence type="ECO:0000313" key="2">
    <source>
        <dbReference type="Proteomes" id="UP001457282"/>
    </source>
</evidence>
<evidence type="ECO:0000313" key="1">
    <source>
        <dbReference type="EMBL" id="KAK9910927.1"/>
    </source>
</evidence>
<organism evidence="1 2">
    <name type="scientific">Rubus argutus</name>
    <name type="common">Southern blackberry</name>
    <dbReference type="NCBI Taxonomy" id="59490"/>
    <lineage>
        <taxon>Eukaryota</taxon>
        <taxon>Viridiplantae</taxon>
        <taxon>Streptophyta</taxon>
        <taxon>Embryophyta</taxon>
        <taxon>Tracheophyta</taxon>
        <taxon>Spermatophyta</taxon>
        <taxon>Magnoliopsida</taxon>
        <taxon>eudicotyledons</taxon>
        <taxon>Gunneridae</taxon>
        <taxon>Pentapetalae</taxon>
        <taxon>rosids</taxon>
        <taxon>fabids</taxon>
        <taxon>Rosales</taxon>
        <taxon>Rosaceae</taxon>
        <taxon>Rosoideae</taxon>
        <taxon>Rosoideae incertae sedis</taxon>
        <taxon>Rubus</taxon>
    </lineage>
</organism>
<accession>A0AAW1VVS2</accession>
<dbReference type="EMBL" id="JBEDUW010000007">
    <property type="protein sequence ID" value="KAK9910927.1"/>
    <property type="molecule type" value="Genomic_DNA"/>
</dbReference>
<gene>
    <name evidence="1" type="ORF">M0R45_034861</name>
</gene>